<comment type="caution">
    <text evidence="2">The sequence shown here is derived from an EMBL/GenBank/DDBJ whole genome shotgun (WGS) entry which is preliminary data.</text>
</comment>
<dbReference type="SUPFAM" id="SSF57959">
    <property type="entry name" value="Leucine zipper domain"/>
    <property type="match status" value="1"/>
</dbReference>
<dbReference type="STRING" id="1209931.A0A135S2S3"/>
<reference evidence="2 3" key="1">
    <citation type="submission" date="2014-02" db="EMBL/GenBank/DDBJ databases">
        <title>The genome sequence of Colletotrichum salicis CBS 607.94.</title>
        <authorList>
            <person name="Baroncelli R."/>
            <person name="Thon M.R."/>
        </authorList>
    </citation>
    <scope>NUCLEOTIDE SEQUENCE [LARGE SCALE GENOMIC DNA]</scope>
    <source>
        <strain evidence="2 3">CBS 607.94</strain>
    </source>
</reference>
<gene>
    <name evidence="2" type="ORF">CSAL01_05035</name>
</gene>
<keyword evidence="3" id="KW-1185">Reference proteome</keyword>
<evidence type="ECO:0000313" key="3">
    <source>
        <dbReference type="Proteomes" id="UP000070121"/>
    </source>
</evidence>
<feature type="compositionally biased region" description="Polar residues" evidence="1">
    <location>
        <begin position="312"/>
        <end position="322"/>
    </location>
</feature>
<accession>A0A135S2S3</accession>
<dbReference type="OrthoDB" id="2943660at2759"/>
<dbReference type="Gene3D" id="1.20.5.170">
    <property type="match status" value="1"/>
</dbReference>
<name>A0A135S2S3_9PEZI</name>
<dbReference type="InterPro" id="IPR046347">
    <property type="entry name" value="bZIP_sf"/>
</dbReference>
<dbReference type="GO" id="GO:0003700">
    <property type="term" value="F:DNA-binding transcription factor activity"/>
    <property type="evidence" value="ECO:0007669"/>
    <property type="project" value="InterPro"/>
</dbReference>
<organism evidence="2 3">
    <name type="scientific">Colletotrichum salicis</name>
    <dbReference type="NCBI Taxonomy" id="1209931"/>
    <lineage>
        <taxon>Eukaryota</taxon>
        <taxon>Fungi</taxon>
        <taxon>Dikarya</taxon>
        <taxon>Ascomycota</taxon>
        <taxon>Pezizomycotina</taxon>
        <taxon>Sordariomycetes</taxon>
        <taxon>Hypocreomycetidae</taxon>
        <taxon>Glomerellales</taxon>
        <taxon>Glomerellaceae</taxon>
        <taxon>Colletotrichum</taxon>
        <taxon>Colletotrichum acutatum species complex</taxon>
    </lineage>
</organism>
<evidence type="ECO:0000256" key="1">
    <source>
        <dbReference type="SAM" id="MobiDB-lite"/>
    </source>
</evidence>
<dbReference type="AlphaFoldDB" id="A0A135S2S3"/>
<proteinExistence type="predicted"/>
<feature type="region of interest" description="Disordered" evidence="1">
    <location>
        <begin position="245"/>
        <end position="332"/>
    </location>
</feature>
<protein>
    <recommendedName>
        <fullName evidence="4">BZIP domain-containing protein</fullName>
    </recommendedName>
</protein>
<dbReference type="EMBL" id="JFFI01002564">
    <property type="protein sequence ID" value="KXH30205.1"/>
    <property type="molecule type" value="Genomic_DNA"/>
</dbReference>
<evidence type="ECO:0000313" key="2">
    <source>
        <dbReference type="EMBL" id="KXH30205.1"/>
    </source>
</evidence>
<dbReference type="Proteomes" id="UP000070121">
    <property type="component" value="Unassembled WGS sequence"/>
</dbReference>
<sequence length="415" mass="46223">MLEVSTALSQKHDRFGCLENCGQFDTAHETIGYRNISMPSDTLEVEQYLGAKYNPLTLSHQILPNIPLDTELSHLTTSPFETVEGIQDQASVACPAALWYESQPYESMVRRHPANIFDMPVSPRNISYCDEPASRSSTLRSKDIDSNATTMDANALCGYHDSTQPTLEFGPVDWWASTNLQPTTPYFPTQPATDSTNWNYPDASVVQSNMPICYSILSVTPPPTNVESYFGLTSSISEETICRHSITSSDDGPEVNQEHAPPHRKRKSSKDDAVSAHQMLKKPALQRHHSNVPETQPPSVRRERHRRASARNWQKQKQQSADLESARDTAEARNQELHREYSQILDQVMNLKNALMDHAECNHPAINGWLRCQAANYALTKGGSVDIGWNGESESGAGEVSMTAYNSGWARTPCA</sequence>
<dbReference type="CDD" id="cd14686">
    <property type="entry name" value="bZIP"/>
    <property type="match status" value="1"/>
</dbReference>
<evidence type="ECO:0008006" key="4">
    <source>
        <dbReference type="Google" id="ProtNLM"/>
    </source>
</evidence>